<proteinExistence type="predicted"/>
<evidence type="ECO:0000313" key="3">
    <source>
        <dbReference type="Proteomes" id="UP001190700"/>
    </source>
</evidence>
<accession>A0AAE0BVP2</accession>
<dbReference type="EMBL" id="LGRX02033146">
    <property type="protein sequence ID" value="KAK3242637.1"/>
    <property type="molecule type" value="Genomic_DNA"/>
</dbReference>
<dbReference type="AlphaFoldDB" id="A0AAE0BVP2"/>
<feature type="region of interest" description="Disordered" evidence="1">
    <location>
        <begin position="1"/>
        <end position="41"/>
    </location>
</feature>
<reference evidence="2 3" key="1">
    <citation type="journal article" date="2015" name="Genome Biol. Evol.">
        <title>Comparative Genomics of a Bacterivorous Green Alga Reveals Evolutionary Causalities and Consequences of Phago-Mixotrophic Mode of Nutrition.</title>
        <authorList>
            <person name="Burns J.A."/>
            <person name="Paasch A."/>
            <person name="Narechania A."/>
            <person name="Kim E."/>
        </authorList>
    </citation>
    <scope>NUCLEOTIDE SEQUENCE [LARGE SCALE GENOMIC DNA]</scope>
    <source>
        <strain evidence="2 3">PLY_AMNH</strain>
    </source>
</reference>
<name>A0AAE0BVP2_9CHLO</name>
<keyword evidence="3" id="KW-1185">Reference proteome</keyword>
<dbReference type="Proteomes" id="UP001190700">
    <property type="component" value="Unassembled WGS sequence"/>
</dbReference>
<feature type="compositionally biased region" description="Low complexity" evidence="1">
    <location>
        <begin position="12"/>
        <end position="31"/>
    </location>
</feature>
<gene>
    <name evidence="2" type="ORF">CYMTET_47681</name>
</gene>
<feature type="compositionally biased region" description="Basic and acidic residues" evidence="1">
    <location>
        <begin position="1"/>
        <end position="11"/>
    </location>
</feature>
<organism evidence="2 3">
    <name type="scientific">Cymbomonas tetramitiformis</name>
    <dbReference type="NCBI Taxonomy" id="36881"/>
    <lineage>
        <taxon>Eukaryota</taxon>
        <taxon>Viridiplantae</taxon>
        <taxon>Chlorophyta</taxon>
        <taxon>Pyramimonadophyceae</taxon>
        <taxon>Pyramimonadales</taxon>
        <taxon>Pyramimonadaceae</taxon>
        <taxon>Cymbomonas</taxon>
    </lineage>
</organism>
<comment type="caution">
    <text evidence="2">The sequence shown here is derived from an EMBL/GenBank/DDBJ whole genome shotgun (WGS) entry which is preliminary data.</text>
</comment>
<protein>
    <submittedName>
        <fullName evidence="2">Uncharacterized protein</fullName>
    </submittedName>
</protein>
<sequence length="82" mass="9647">MSSYRDQRQFEQYEQASQQQQMHHQQKQQQQAHMDSIEDQTLAIERRTNSYKEQQVTAMLEDITQLDNGIQAAGGKQTVTFE</sequence>
<evidence type="ECO:0000256" key="1">
    <source>
        <dbReference type="SAM" id="MobiDB-lite"/>
    </source>
</evidence>
<evidence type="ECO:0000313" key="2">
    <source>
        <dbReference type="EMBL" id="KAK3242637.1"/>
    </source>
</evidence>